<sequence>MAEDTITHFSHPGHELVKRHYTGPFGCVMCWERLSGAAYGCRAGCDFAIHDACAGHPQTLTSPSHHPHQLVLVETRRDVTHGCDVCAGRCAAGCFLYRCPPCGFDMHPRCAKLPPAVRSVRHPEHDLALVVAEGRCAACHAMHGAGARAWLYRCNVCNLDLHVSCAAAEGPEDAENGHFPGAGDDGLGLDIRGELLRSRIAAQSHMATAVAMRNAGWSLANLICELLVPLKMRTVLVAQSHNFHRSICL</sequence>
<dbReference type="SUPFAM" id="SSF57889">
    <property type="entry name" value="Cysteine-rich domain"/>
    <property type="match status" value="1"/>
</dbReference>
<dbReference type="InterPro" id="IPR004146">
    <property type="entry name" value="DC1"/>
</dbReference>
<feature type="domain" description="DC1" evidence="2">
    <location>
        <begin position="9"/>
        <end position="54"/>
    </location>
</feature>
<dbReference type="EnsemblPlants" id="KQL26645">
    <property type="protein sequence ID" value="KQL26645"/>
    <property type="gene ID" value="SETIT_032908mg"/>
</dbReference>
<dbReference type="Proteomes" id="UP000004995">
    <property type="component" value="Unassembled WGS sequence"/>
</dbReference>
<dbReference type="OMA" id="HWGASSA"/>
<proteinExistence type="predicted"/>
<dbReference type="EMBL" id="AGNK02001332">
    <property type="status" value="NOT_ANNOTATED_CDS"/>
    <property type="molecule type" value="Genomic_DNA"/>
</dbReference>
<dbReference type="InParanoid" id="K4A212"/>
<dbReference type="PANTHER" id="PTHR47841">
    <property type="entry name" value="DIACYLGLYCEROL KINASE THETA-LIKE-RELATED"/>
    <property type="match status" value="1"/>
</dbReference>
<keyword evidence="1" id="KW-0677">Repeat</keyword>
<evidence type="ECO:0000313" key="3">
    <source>
        <dbReference type="EnsemblPlants" id="KQL26645"/>
    </source>
</evidence>
<dbReference type="Pfam" id="PF03107">
    <property type="entry name" value="C1_2"/>
    <property type="match status" value="3"/>
</dbReference>
<dbReference type="HOGENOM" id="CLU_084328_1_0_1"/>
<reference evidence="3" key="2">
    <citation type="submission" date="2018-08" db="UniProtKB">
        <authorList>
            <consortium name="EnsemblPlants"/>
        </authorList>
    </citation>
    <scope>IDENTIFICATION</scope>
    <source>
        <strain evidence="3">Yugu1</strain>
    </source>
</reference>
<evidence type="ECO:0000259" key="2">
    <source>
        <dbReference type="Pfam" id="PF03107"/>
    </source>
</evidence>
<dbReference type="Gramene" id="KQL26645">
    <property type="protein sequence ID" value="KQL26645"/>
    <property type="gene ID" value="SETIT_032908mg"/>
</dbReference>
<dbReference type="eggNOG" id="ENOG502RZZE">
    <property type="taxonomic scope" value="Eukaryota"/>
</dbReference>
<feature type="domain" description="DC1" evidence="2">
    <location>
        <begin position="64"/>
        <end position="111"/>
    </location>
</feature>
<evidence type="ECO:0000256" key="1">
    <source>
        <dbReference type="ARBA" id="ARBA00022737"/>
    </source>
</evidence>
<dbReference type="PANTHER" id="PTHR47841:SF7">
    <property type="entry name" value="CYSTEINE_HISTIDINE-RICH C1 DOMAIN PROTEIN"/>
    <property type="match status" value="1"/>
</dbReference>
<evidence type="ECO:0000313" key="4">
    <source>
        <dbReference type="Proteomes" id="UP000004995"/>
    </source>
</evidence>
<reference evidence="4" key="1">
    <citation type="journal article" date="2012" name="Nat. Biotechnol.">
        <title>Reference genome sequence of the model plant Setaria.</title>
        <authorList>
            <person name="Bennetzen J.L."/>
            <person name="Schmutz J."/>
            <person name="Wang H."/>
            <person name="Percifield R."/>
            <person name="Hawkins J."/>
            <person name="Pontaroli A.C."/>
            <person name="Estep M."/>
            <person name="Feng L."/>
            <person name="Vaughn J.N."/>
            <person name="Grimwood J."/>
            <person name="Jenkins J."/>
            <person name="Barry K."/>
            <person name="Lindquist E."/>
            <person name="Hellsten U."/>
            <person name="Deshpande S."/>
            <person name="Wang X."/>
            <person name="Wu X."/>
            <person name="Mitros T."/>
            <person name="Triplett J."/>
            <person name="Yang X."/>
            <person name="Ye C.Y."/>
            <person name="Mauro-Herrera M."/>
            <person name="Wang L."/>
            <person name="Li P."/>
            <person name="Sharma M."/>
            <person name="Sharma R."/>
            <person name="Ronald P.C."/>
            <person name="Panaud O."/>
            <person name="Kellogg E.A."/>
            <person name="Brutnell T.P."/>
            <person name="Doust A.N."/>
            <person name="Tuskan G.A."/>
            <person name="Rokhsar D."/>
            <person name="Devos K.M."/>
        </authorList>
    </citation>
    <scope>NUCLEOTIDE SEQUENCE [LARGE SCALE GENOMIC DNA]</scope>
    <source>
        <strain evidence="4">cv. Yugu1</strain>
    </source>
</reference>
<protein>
    <recommendedName>
        <fullName evidence="2">DC1 domain-containing protein</fullName>
    </recommendedName>
</protein>
<dbReference type="STRING" id="4555.K4A212"/>
<dbReference type="AlphaFoldDB" id="K4A212"/>
<feature type="domain" description="DC1" evidence="2">
    <location>
        <begin position="121"/>
        <end position="166"/>
    </location>
</feature>
<keyword evidence="4" id="KW-1185">Reference proteome</keyword>
<accession>K4A212</accession>
<name>K4A212_SETIT</name>
<organism evidence="3 4">
    <name type="scientific">Setaria italica</name>
    <name type="common">Foxtail millet</name>
    <name type="synonym">Panicum italicum</name>
    <dbReference type="NCBI Taxonomy" id="4555"/>
    <lineage>
        <taxon>Eukaryota</taxon>
        <taxon>Viridiplantae</taxon>
        <taxon>Streptophyta</taxon>
        <taxon>Embryophyta</taxon>
        <taxon>Tracheophyta</taxon>
        <taxon>Spermatophyta</taxon>
        <taxon>Magnoliopsida</taxon>
        <taxon>Liliopsida</taxon>
        <taxon>Poales</taxon>
        <taxon>Poaceae</taxon>
        <taxon>PACMAD clade</taxon>
        <taxon>Panicoideae</taxon>
        <taxon>Panicodae</taxon>
        <taxon>Paniceae</taxon>
        <taxon>Cenchrinae</taxon>
        <taxon>Setaria</taxon>
    </lineage>
</organism>
<dbReference type="InterPro" id="IPR046349">
    <property type="entry name" value="C1-like_sf"/>
</dbReference>